<feature type="compositionally biased region" description="Polar residues" evidence="6">
    <location>
        <begin position="216"/>
        <end position="239"/>
    </location>
</feature>
<dbReference type="PANTHER" id="PTHR10663:SF342">
    <property type="entry name" value="FI21420P1"/>
    <property type="match status" value="1"/>
</dbReference>
<dbReference type="GO" id="GO:0032012">
    <property type="term" value="P:regulation of ARF protein signal transduction"/>
    <property type="evidence" value="ECO:0007669"/>
    <property type="project" value="InterPro"/>
</dbReference>
<dbReference type="InterPro" id="IPR023394">
    <property type="entry name" value="Sec7_C_sf"/>
</dbReference>
<feature type="compositionally biased region" description="Gly residues" evidence="6">
    <location>
        <begin position="978"/>
        <end position="996"/>
    </location>
</feature>
<dbReference type="GO" id="GO:0005085">
    <property type="term" value="F:guanyl-nucleotide exchange factor activity"/>
    <property type="evidence" value="ECO:0007669"/>
    <property type="project" value="InterPro"/>
</dbReference>
<gene>
    <name evidence="8" type="ORF">PoB_000388900</name>
</gene>
<dbReference type="EMBL" id="BLXT01000469">
    <property type="protein sequence ID" value="GFN77383.1"/>
    <property type="molecule type" value="Genomic_DNA"/>
</dbReference>
<feature type="compositionally biased region" description="Gly residues" evidence="6">
    <location>
        <begin position="1082"/>
        <end position="1097"/>
    </location>
</feature>
<evidence type="ECO:0000313" key="9">
    <source>
        <dbReference type="Proteomes" id="UP000735302"/>
    </source>
</evidence>
<evidence type="ECO:0000256" key="2">
    <source>
        <dbReference type="ARBA" id="ARBA00006248"/>
    </source>
</evidence>
<name>A0AAV3Y309_9GAST</name>
<feature type="compositionally biased region" description="Polar residues" evidence="6">
    <location>
        <begin position="183"/>
        <end position="200"/>
    </location>
</feature>
<feature type="region of interest" description="Disordered" evidence="6">
    <location>
        <begin position="974"/>
        <end position="1001"/>
    </location>
</feature>
<dbReference type="CDD" id="cd00171">
    <property type="entry name" value="Sec7"/>
    <property type="match status" value="1"/>
</dbReference>
<comment type="caution">
    <text evidence="8">The sequence shown here is derived from an EMBL/GenBank/DDBJ whole genome shotgun (WGS) entry which is preliminary data.</text>
</comment>
<organism evidence="8 9">
    <name type="scientific">Plakobranchus ocellatus</name>
    <dbReference type="NCBI Taxonomy" id="259542"/>
    <lineage>
        <taxon>Eukaryota</taxon>
        <taxon>Metazoa</taxon>
        <taxon>Spiralia</taxon>
        <taxon>Lophotrochozoa</taxon>
        <taxon>Mollusca</taxon>
        <taxon>Gastropoda</taxon>
        <taxon>Heterobranchia</taxon>
        <taxon>Euthyneura</taxon>
        <taxon>Panpulmonata</taxon>
        <taxon>Sacoglossa</taxon>
        <taxon>Placobranchoidea</taxon>
        <taxon>Plakobranchidae</taxon>
        <taxon>Plakobranchus</taxon>
    </lineage>
</organism>
<dbReference type="CDD" id="cd13318">
    <property type="entry name" value="PH_IQSEC"/>
    <property type="match status" value="1"/>
</dbReference>
<feature type="compositionally biased region" description="Low complexity" evidence="6">
    <location>
        <begin position="480"/>
        <end position="498"/>
    </location>
</feature>
<feature type="region of interest" description="Disordered" evidence="6">
    <location>
        <begin position="1019"/>
        <end position="1116"/>
    </location>
</feature>
<keyword evidence="4" id="KW-0597">Phosphoprotein</keyword>
<dbReference type="PROSITE" id="PS50190">
    <property type="entry name" value="SEC7"/>
    <property type="match status" value="1"/>
</dbReference>
<dbReference type="FunFam" id="1.10.220.20:FF:000001">
    <property type="entry name" value="IQ motif and SEC7 domain-containing protein 1"/>
    <property type="match status" value="1"/>
</dbReference>
<keyword evidence="5" id="KW-0175">Coiled coil</keyword>
<dbReference type="SMART" id="SM00233">
    <property type="entry name" value="PH"/>
    <property type="match status" value="1"/>
</dbReference>
<comment type="subcellular location">
    <subcellularLocation>
        <location evidence="1">Cytoplasm</location>
    </subcellularLocation>
</comment>
<feature type="compositionally biased region" description="Polar residues" evidence="6">
    <location>
        <begin position="463"/>
        <end position="474"/>
    </location>
</feature>
<dbReference type="Gene3D" id="1.10.220.20">
    <property type="match status" value="1"/>
</dbReference>
<dbReference type="GO" id="GO:0005737">
    <property type="term" value="C:cytoplasm"/>
    <property type="evidence" value="ECO:0007669"/>
    <property type="project" value="UniProtKB-SubCell"/>
</dbReference>
<dbReference type="Pfam" id="PF01369">
    <property type="entry name" value="Sec7"/>
    <property type="match status" value="1"/>
</dbReference>
<feature type="compositionally biased region" description="Gly residues" evidence="6">
    <location>
        <begin position="341"/>
        <end position="351"/>
    </location>
</feature>
<evidence type="ECO:0000313" key="8">
    <source>
        <dbReference type="EMBL" id="GFN77383.1"/>
    </source>
</evidence>
<dbReference type="GO" id="GO:0030036">
    <property type="term" value="P:actin cytoskeleton organization"/>
    <property type="evidence" value="ECO:0007669"/>
    <property type="project" value="TreeGrafter"/>
</dbReference>
<evidence type="ECO:0000259" key="7">
    <source>
        <dbReference type="PROSITE" id="PS50190"/>
    </source>
</evidence>
<keyword evidence="9" id="KW-1185">Reference proteome</keyword>
<feature type="compositionally biased region" description="Low complexity" evidence="6">
    <location>
        <begin position="417"/>
        <end position="429"/>
    </location>
</feature>
<dbReference type="FunFam" id="1.10.1000.11:FF:000009">
    <property type="entry name" value="IQ motif and SEC7 domain-containing protein"/>
    <property type="match status" value="1"/>
</dbReference>
<dbReference type="InterPro" id="IPR000904">
    <property type="entry name" value="Sec7_dom"/>
</dbReference>
<dbReference type="SUPFAM" id="SSF48425">
    <property type="entry name" value="Sec7 domain"/>
    <property type="match status" value="1"/>
</dbReference>
<evidence type="ECO:0000256" key="4">
    <source>
        <dbReference type="ARBA" id="ARBA00022553"/>
    </source>
</evidence>
<feature type="region of interest" description="Disordered" evidence="6">
    <location>
        <begin position="310"/>
        <end position="356"/>
    </location>
</feature>
<proteinExistence type="inferred from homology"/>
<feature type="domain" description="SEC7" evidence="7">
    <location>
        <begin position="589"/>
        <end position="782"/>
    </location>
</feature>
<dbReference type="InterPro" id="IPR001849">
    <property type="entry name" value="PH_domain"/>
</dbReference>
<dbReference type="Proteomes" id="UP000735302">
    <property type="component" value="Unassembled WGS sequence"/>
</dbReference>
<feature type="compositionally biased region" description="Polar residues" evidence="6">
    <location>
        <begin position="1061"/>
        <end position="1072"/>
    </location>
</feature>
<dbReference type="InterPro" id="IPR011993">
    <property type="entry name" value="PH-like_dom_sf"/>
</dbReference>
<feature type="region of interest" description="Disordered" evidence="6">
    <location>
        <begin position="934"/>
        <end position="956"/>
    </location>
</feature>
<feature type="region of interest" description="Disordered" evidence="6">
    <location>
        <begin position="151"/>
        <end position="239"/>
    </location>
</feature>
<dbReference type="SUPFAM" id="SSF50729">
    <property type="entry name" value="PH domain-like"/>
    <property type="match status" value="1"/>
</dbReference>
<dbReference type="AlphaFoldDB" id="A0AAV3Y309"/>
<evidence type="ECO:0000256" key="5">
    <source>
        <dbReference type="ARBA" id="ARBA00023054"/>
    </source>
</evidence>
<dbReference type="Gene3D" id="2.30.29.30">
    <property type="entry name" value="Pleckstrin-homology domain (PH domain)/Phosphotyrosine-binding domain (PTB)"/>
    <property type="match status" value="1"/>
</dbReference>
<accession>A0AAV3Y309</accession>
<protein>
    <submittedName>
        <fullName evidence="8">Iq motif and sec7 domain-containing protein 1</fullName>
    </submittedName>
</protein>
<feature type="compositionally biased region" description="Polar residues" evidence="6">
    <location>
        <begin position="525"/>
        <end position="540"/>
    </location>
</feature>
<dbReference type="Pfam" id="PF16453">
    <property type="entry name" value="IQ_SEC7_PH"/>
    <property type="match status" value="1"/>
</dbReference>
<evidence type="ECO:0000256" key="1">
    <source>
        <dbReference type="ARBA" id="ARBA00004496"/>
    </source>
</evidence>
<feature type="compositionally biased region" description="Basic residues" evidence="6">
    <location>
        <begin position="938"/>
        <end position="955"/>
    </location>
</feature>
<feature type="region of interest" description="Disordered" evidence="6">
    <location>
        <begin position="410"/>
        <end position="543"/>
    </location>
</feature>
<dbReference type="Gene3D" id="1.10.1000.11">
    <property type="entry name" value="Arf Nucleotide-binding Site Opener,domain 2"/>
    <property type="match status" value="1"/>
</dbReference>
<dbReference type="PANTHER" id="PTHR10663">
    <property type="entry name" value="GUANYL-NUCLEOTIDE EXCHANGE FACTOR"/>
    <property type="match status" value="1"/>
</dbReference>
<comment type="similarity">
    <text evidence="2">Belongs to the BRAG family.</text>
</comment>
<dbReference type="InterPro" id="IPR035999">
    <property type="entry name" value="Sec7_dom_sf"/>
</dbReference>
<evidence type="ECO:0000256" key="3">
    <source>
        <dbReference type="ARBA" id="ARBA00022490"/>
    </source>
</evidence>
<evidence type="ECO:0000256" key="6">
    <source>
        <dbReference type="SAM" id="MobiDB-lite"/>
    </source>
</evidence>
<keyword evidence="3" id="KW-0963">Cytoplasm</keyword>
<feature type="region of interest" description="Disordered" evidence="6">
    <location>
        <begin position="92"/>
        <end position="116"/>
    </location>
</feature>
<dbReference type="SMART" id="SM00222">
    <property type="entry name" value="Sec7"/>
    <property type="match status" value="1"/>
</dbReference>
<feature type="non-terminal residue" evidence="8">
    <location>
        <position position="1"/>
    </location>
</feature>
<dbReference type="InterPro" id="IPR033742">
    <property type="entry name" value="IQSEC_PH"/>
</dbReference>
<reference evidence="8 9" key="1">
    <citation type="journal article" date="2021" name="Elife">
        <title>Chloroplast acquisition without the gene transfer in kleptoplastic sea slugs, Plakobranchus ocellatus.</title>
        <authorList>
            <person name="Maeda T."/>
            <person name="Takahashi S."/>
            <person name="Yoshida T."/>
            <person name="Shimamura S."/>
            <person name="Takaki Y."/>
            <person name="Nagai Y."/>
            <person name="Toyoda A."/>
            <person name="Suzuki Y."/>
            <person name="Arimoto A."/>
            <person name="Ishii H."/>
            <person name="Satoh N."/>
            <person name="Nishiyama T."/>
            <person name="Hasebe M."/>
            <person name="Maruyama T."/>
            <person name="Minagawa J."/>
            <person name="Obokata J."/>
            <person name="Shigenobu S."/>
        </authorList>
    </citation>
    <scope>NUCLEOTIDE SEQUENCE [LARGE SCALE GENOMIC DNA]</scope>
</reference>
<feature type="compositionally biased region" description="Low complexity" evidence="6">
    <location>
        <begin position="1036"/>
        <end position="1054"/>
    </location>
</feature>
<sequence>VEMLERKYGGSIRSRRAARTIQRAYRQYCMTRNFQKLRHSCTERRLSKRLSELGRSNSVWGDRLSSDFTAASNTGSLDSIIGYNRGVNDVEDGNNNSARGGIEDGGGGGGEEDGLGAFNRNIRNMVADLETTTSNNNQLIRQQQQQMGFSFDSGSLERDPGTRRSSSGPPPPQRVDSKRRSDQQQPPAFQQKGLSRNAFSTPGFAQDAGGNYTRGPAQQASTQRVKGNGMTSTYSNGSDLMTRGVAPYADSAPNTSAGDFVRAAPLDAAGTPVGGIDPHSMDFETLLESKETDILTDSFHSSEGGHDIVAPPAGSQHHAHFQHHGVSATNRPSISSIGSTGSDGGGSGGGARTSFDSFRTISIDPSDYLPSEAELAGLGDQGEHPASPSSPGYKEQMNAAQMRYYMANSQAKYRSPQQQLQQHQQQQLQSTPKVAVVAPSARSTDTSPVWKRKGDGPALMGVPTSTPASLSNTPGAAVTASSMPSANNALSNASSTSSLDTKKRMSNISETSELESLDETSGLTANSSSENDATSSENINSLGGSNSTLSVGLGTSGGLGGSDGSLSYQRKLRMSMTNSEGSPASQTVPRVNDKKRRRLYRIGLNLFNKKPEKGLNFLLDNMFLDSSPRTVAKFFITRKGLSKQMIGEFLGNLLNPFNQEVLQYFCEEIDLSGLQVDLALRKFQCHFRMPGEAQKIERLMEAFADRYCECNPDQVKNFKSSDTVFLLAFAIIMLNTDLHNPSVKAERKMKLEDFIKNLRGIDDGEDIDRDLLSGIYERVKGQEFKAGTDQVTQVMKVEQTIIGKKPILAVSHRRLVCYCRLYEVHDINKKEKVGLHQREVFLFNDLLLVTKIFSKKKTSITYSFRNSLSLCGMQVYLFENSHYLYGIQLTNNIDGKPLMTFNARNDHDRKKFVDDLKESILETNGMEQLRIEEEMSRHRSGPHHHPNSHHHHHTLDKRYANDDSAHRVLAYDLAKPANGGGSGGGGSGGAGDGSGGSSRLSAPDYGLKKVAYSNSLSDLTTDPVMKRGSSGASLDSGMASGSLGSTSSDSHPSGTVFASAPASQLTVRSSNVPATGTSPSAGGAGGKRQSGQAGGTGQQRNSPIVLKPGLPDGTQV</sequence>